<reference evidence="2" key="1">
    <citation type="journal article" date="2021" name="Nat. Commun.">
        <title>Genetic determinants of endophytism in the Arabidopsis root mycobiome.</title>
        <authorList>
            <person name="Mesny F."/>
            <person name="Miyauchi S."/>
            <person name="Thiergart T."/>
            <person name="Pickel B."/>
            <person name="Atanasova L."/>
            <person name="Karlsson M."/>
            <person name="Huettel B."/>
            <person name="Barry K.W."/>
            <person name="Haridas S."/>
            <person name="Chen C."/>
            <person name="Bauer D."/>
            <person name="Andreopoulos W."/>
            <person name="Pangilinan J."/>
            <person name="LaButti K."/>
            <person name="Riley R."/>
            <person name="Lipzen A."/>
            <person name="Clum A."/>
            <person name="Drula E."/>
            <person name="Henrissat B."/>
            <person name="Kohler A."/>
            <person name="Grigoriev I.V."/>
            <person name="Martin F.M."/>
            <person name="Hacquard S."/>
        </authorList>
    </citation>
    <scope>NUCLEOTIDE SEQUENCE</scope>
    <source>
        <strain evidence="2">MPI-CAGE-AT-0147</strain>
    </source>
</reference>
<keyword evidence="3" id="KW-1185">Reference proteome</keyword>
<dbReference type="AlphaFoldDB" id="A0A9P9IAW6"/>
<keyword evidence="1" id="KW-0732">Signal</keyword>
<evidence type="ECO:0000313" key="3">
    <source>
        <dbReference type="Proteomes" id="UP000738349"/>
    </source>
</evidence>
<evidence type="ECO:0000256" key="1">
    <source>
        <dbReference type="SAM" id="SignalP"/>
    </source>
</evidence>
<evidence type="ECO:0008006" key="4">
    <source>
        <dbReference type="Google" id="ProtNLM"/>
    </source>
</evidence>
<accession>A0A9P9IAW6</accession>
<protein>
    <recommendedName>
        <fullName evidence="4">Antifreeze protein</fullName>
    </recommendedName>
</protein>
<dbReference type="EMBL" id="JAGMUV010000032">
    <property type="protein sequence ID" value="KAH7114648.1"/>
    <property type="molecule type" value="Genomic_DNA"/>
</dbReference>
<sequence length="234" mass="25124">MKNLALVTSFFFMTLAVALPGGVKPPTCPPASTVTITKQGTVTVPVTSYVTKDTTVTVPVTSYVTKDKTVTVPVTSYVTKDKTVTVPVTSYVTKDKTVTVPVTSYVTKDETITVPVTSYVTITQEESATVTVTKPCRTRTEAPRPTETCPRPHNWNKGLGNNSECSDSCSHSETRKNGETITCEPAGPGCKKHCIKCKKHPKCDGVSDGDACDQGGYCRSGECVWLVNKNQCGE</sequence>
<comment type="caution">
    <text evidence="2">The sequence shown here is derived from an EMBL/GenBank/DDBJ whole genome shotgun (WGS) entry which is preliminary data.</text>
</comment>
<gene>
    <name evidence="2" type="ORF">EDB81DRAFT_920660</name>
</gene>
<proteinExistence type="predicted"/>
<evidence type="ECO:0000313" key="2">
    <source>
        <dbReference type="EMBL" id="KAH7114648.1"/>
    </source>
</evidence>
<organism evidence="2 3">
    <name type="scientific">Dactylonectria macrodidyma</name>
    <dbReference type="NCBI Taxonomy" id="307937"/>
    <lineage>
        <taxon>Eukaryota</taxon>
        <taxon>Fungi</taxon>
        <taxon>Dikarya</taxon>
        <taxon>Ascomycota</taxon>
        <taxon>Pezizomycotina</taxon>
        <taxon>Sordariomycetes</taxon>
        <taxon>Hypocreomycetidae</taxon>
        <taxon>Hypocreales</taxon>
        <taxon>Nectriaceae</taxon>
        <taxon>Dactylonectria</taxon>
    </lineage>
</organism>
<feature type="chain" id="PRO_5040315554" description="Antifreeze protein" evidence="1">
    <location>
        <begin position="19"/>
        <end position="234"/>
    </location>
</feature>
<dbReference type="Proteomes" id="UP000738349">
    <property type="component" value="Unassembled WGS sequence"/>
</dbReference>
<feature type="signal peptide" evidence="1">
    <location>
        <begin position="1"/>
        <end position="18"/>
    </location>
</feature>
<name>A0A9P9IAW6_9HYPO</name>